<keyword evidence="4 6" id="KW-1133">Transmembrane helix</keyword>
<dbReference type="PANTHER" id="PTHR30614:SF0">
    <property type="entry name" value="L-CYSTINE TRANSPORT SYSTEM PERMEASE PROTEIN TCYL"/>
    <property type="match status" value="1"/>
</dbReference>
<dbReference type="InterPro" id="IPR035906">
    <property type="entry name" value="MetI-like_sf"/>
</dbReference>
<evidence type="ECO:0000256" key="4">
    <source>
        <dbReference type="ARBA" id="ARBA00022989"/>
    </source>
</evidence>
<feature type="transmembrane region" description="Helical" evidence="6">
    <location>
        <begin position="165"/>
        <end position="185"/>
    </location>
</feature>
<evidence type="ECO:0000313" key="10">
    <source>
        <dbReference type="Proteomes" id="UP000638560"/>
    </source>
</evidence>
<sequence>MSTEEATTVRARPEPIKAVPVRHPGRWVTIAVLAVLTAMFLHVLLTNDAFQWSFMIDNMFRPPIINGLVQGTVLMTVSAMVIGVGLGVAIAVMRLSTNPILRTVSWLYTWFFRAVPRLVLLAVFGNIGILWSRLEFGVPFDTQIGQLFGIDGMELRLFGFDSRDVLTGFMAGLLGLALSEAAYMAEIVRAGIQSVDPGQGEAAGALGMSRGQTLRRVVLPQAMRMIIPPTGNETIAMLKDTSLLMYVPVSMELFFQLDAVGKRTFQIFPMYVAACLWYLLLSSILLIGQYFLERHFGKGYGQTERARFRLRNLAAETGGGAAGAGGTVGGTPDGTGSGTGGTPG</sequence>
<comment type="similarity">
    <text evidence="6">Belongs to the binding-protein-dependent transport system permease family.</text>
</comment>
<dbReference type="RefSeq" id="WP_196205501.1">
    <property type="nucleotide sequence ID" value="NZ_JADPUN010000311.1"/>
</dbReference>
<dbReference type="Gene3D" id="1.10.3720.10">
    <property type="entry name" value="MetI-like"/>
    <property type="match status" value="1"/>
</dbReference>
<evidence type="ECO:0000256" key="2">
    <source>
        <dbReference type="ARBA" id="ARBA00022692"/>
    </source>
</evidence>
<feature type="region of interest" description="Disordered" evidence="7">
    <location>
        <begin position="321"/>
        <end position="344"/>
    </location>
</feature>
<feature type="transmembrane region" description="Helical" evidence="6">
    <location>
        <begin position="114"/>
        <end position="132"/>
    </location>
</feature>
<feature type="domain" description="ABC transmembrane type-1" evidence="8">
    <location>
        <begin position="69"/>
        <end position="289"/>
    </location>
</feature>
<comment type="subcellular location">
    <subcellularLocation>
        <location evidence="6">Cell membrane</location>
        <topology evidence="6">Multi-pass membrane protein</topology>
    </subcellularLocation>
    <subcellularLocation>
        <location evidence="1">Membrane</location>
        <topology evidence="1">Multi-pass membrane protein</topology>
    </subcellularLocation>
</comment>
<keyword evidence="5 6" id="KW-0472">Membrane</keyword>
<evidence type="ECO:0000256" key="1">
    <source>
        <dbReference type="ARBA" id="ARBA00004141"/>
    </source>
</evidence>
<dbReference type="CDD" id="cd06261">
    <property type="entry name" value="TM_PBP2"/>
    <property type="match status" value="1"/>
</dbReference>
<reference evidence="9 10" key="1">
    <citation type="submission" date="2020-11" db="EMBL/GenBank/DDBJ databases">
        <title>A novel isolate from a Black sea contaminated sediment with potential to produce alkanes: Plantactinospora alkalitolerans sp. nov.</title>
        <authorList>
            <person name="Carro L."/>
            <person name="Veyisoglu A."/>
            <person name="Guven K."/>
            <person name="Schumann P."/>
            <person name="Klenk H.-P."/>
            <person name="Sahin N."/>
        </authorList>
    </citation>
    <scope>NUCLEOTIDE SEQUENCE [LARGE SCALE GENOMIC DNA]</scope>
    <source>
        <strain evidence="9 10">S1510</strain>
    </source>
</reference>
<feature type="transmembrane region" description="Helical" evidence="6">
    <location>
        <begin position="65"/>
        <end position="93"/>
    </location>
</feature>
<evidence type="ECO:0000256" key="5">
    <source>
        <dbReference type="ARBA" id="ARBA00023136"/>
    </source>
</evidence>
<dbReference type="InterPro" id="IPR043429">
    <property type="entry name" value="ArtM/GltK/GlnP/TcyL/YhdX-like"/>
</dbReference>
<keyword evidence="6" id="KW-0813">Transport</keyword>
<dbReference type="SUPFAM" id="SSF161098">
    <property type="entry name" value="MetI-like"/>
    <property type="match status" value="1"/>
</dbReference>
<keyword evidence="10" id="KW-1185">Reference proteome</keyword>
<organism evidence="9 10">
    <name type="scientific">Plantactinospora alkalitolerans</name>
    <dbReference type="NCBI Taxonomy" id="2789879"/>
    <lineage>
        <taxon>Bacteria</taxon>
        <taxon>Bacillati</taxon>
        <taxon>Actinomycetota</taxon>
        <taxon>Actinomycetes</taxon>
        <taxon>Micromonosporales</taxon>
        <taxon>Micromonosporaceae</taxon>
        <taxon>Plantactinospora</taxon>
    </lineage>
</organism>
<comment type="caution">
    <text evidence="9">The sequence shown here is derived from an EMBL/GenBank/DDBJ whole genome shotgun (WGS) entry which is preliminary data.</text>
</comment>
<dbReference type="PROSITE" id="PS50928">
    <property type="entry name" value="ABC_TM1"/>
    <property type="match status" value="1"/>
</dbReference>
<evidence type="ECO:0000256" key="7">
    <source>
        <dbReference type="SAM" id="MobiDB-lite"/>
    </source>
</evidence>
<proteinExistence type="inferred from homology"/>
<gene>
    <name evidence="9" type="ORF">I0C86_34490</name>
</gene>
<feature type="transmembrane region" description="Helical" evidence="6">
    <location>
        <begin position="27"/>
        <end position="45"/>
    </location>
</feature>
<evidence type="ECO:0000313" key="9">
    <source>
        <dbReference type="EMBL" id="MBF9134009.1"/>
    </source>
</evidence>
<dbReference type="Proteomes" id="UP000638560">
    <property type="component" value="Unassembled WGS sequence"/>
</dbReference>
<evidence type="ECO:0000259" key="8">
    <source>
        <dbReference type="PROSITE" id="PS50928"/>
    </source>
</evidence>
<dbReference type="Pfam" id="PF00528">
    <property type="entry name" value="BPD_transp_1"/>
    <property type="match status" value="1"/>
</dbReference>
<accession>A0ABS0H6R7</accession>
<dbReference type="PANTHER" id="PTHR30614">
    <property type="entry name" value="MEMBRANE COMPONENT OF AMINO ACID ABC TRANSPORTER"/>
    <property type="match status" value="1"/>
</dbReference>
<keyword evidence="2 6" id="KW-0812">Transmembrane</keyword>
<name>A0ABS0H6R7_9ACTN</name>
<evidence type="ECO:0000256" key="6">
    <source>
        <dbReference type="RuleBase" id="RU363032"/>
    </source>
</evidence>
<dbReference type="InterPro" id="IPR000515">
    <property type="entry name" value="MetI-like"/>
</dbReference>
<keyword evidence="3" id="KW-0029">Amino-acid transport</keyword>
<protein>
    <submittedName>
        <fullName evidence="9">Amino acid ABC transporter permease</fullName>
    </submittedName>
</protein>
<evidence type="ECO:0000256" key="3">
    <source>
        <dbReference type="ARBA" id="ARBA00022970"/>
    </source>
</evidence>
<feature type="transmembrane region" description="Helical" evidence="6">
    <location>
        <begin position="267"/>
        <end position="292"/>
    </location>
</feature>
<dbReference type="EMBL" id="JADPUN010000311">
    <property type="protein sequence ID" value="MBF9134009.1"/>
    <property type="molecule type" value="Genomic_DNA"/>
</dbReference>